<evidence type="ECO:0000256" key="1">
    <source>
        <dbReference type="ARBA" id="ARBA00022723"/>
    </source>
</evidence>
<gene>
    <name evidence="9" type="primary">LOC118412344</name>
    <name evidence="7" type="ORF">BRAFLDRAFT_118018</name>
</gene>
<accession>C3Z5U0</accession>
<name>C3Z5U0_BRAFL</name>
<feature type="compositionally biased region" description="Basic and acidic residues" evidence="5">
    <location>
        <begin position="559"/>
        <end position="568"/>
    </location>
</feature>
<organism>
    <name type="scientific">Branchiostoma floridae</name>
    <name type="common">Florida lancelet</name>
    <name type="synonym">Amphioxus</name>
    <dbReference type="NCBI Taxonomy" id="7739"/>
    <lineage>
        <taxon>Eukaryota</taxon>
        <taxon>Metazoa</taxon>
        <taxon>Chordata</taxon>
        <taxon>Cephalochordata</taxon>
        <taxon>Leptocardii</taxon>
        <taxon>Amphioxiformes</taxon>
        <taxon>Branchiostomatidae</taxon>
        <taxon>Branchiostoma</taxon>
    </lineage>
</organism>
<feature type="domain" description="RING-type" evidence="6">
    <location>
        <begin position="457"/>
        <end position="496"/>
    </location>
</feature>
<dbReference type="OrthoDB" id="10050437at2759"/>
<dbReference type="Gene3D" id="3.30.40.10">
    <property type="entry name" value="Zinc/RING finger domain, C3HC4 (zinc finger)"/>
    <property type="match status" value="1"/>
</dbReference>
<evidence type="ECO:0000256" key="4">
    <source>
        <dbReference type="PROSITE-ProRule" id="PRU00175"/>
    </source>
</evidence>
<dbReference type="InterPro" id="IPR013083">
    <property type="entry name" value="Znf_RING/FYVE/PHD"/>
</dbReference>
<evidence type="ECO:0000259" key="6">
    <source>
        <dbReference type="PROSITE" id="PS50089"/>
    </source>
</evidence>
<dbReference type="Proteomes" id="UP000001554">
    <property type="component" value="Chromosome 3"/>
</dbReference>
<dbReference type="RefSeq" id="XP_035671035.1">
    <property type="nucleotide sequence ID" value="XM_035815142.1"/>
</dbReference>
<evidence type="ECO:0000256" key="2">
    <source>
        <dbReference type="ARBA" id="ARBA00022771"/>
    </source>
</evidence>
<evidence type="ECO:0000256" key="5">
    <source>
        <dbReference type="SAM" id="MobiDB-lite"/>
    </source>
</evidence>
<dbReference type="InterPro" id="IPR017907">
    <property type="entry name" value="Znf_RING_CS"/>
</dbReference>
<dbReference type="SUPFAM" id="SSF57850">
    <property type="entry name" value="RING/U-box"/>
    <property type="match status" value="1"/>
</dbReference>
<dbReference type="KEGG" id="bfo:118412344"/>
<reference evidence="8" key="2">
    <citation type="journal article" date="2020" name="Nat. Ecol. Evol.">
        <title>Deeply conserved synteny resolves early events in vertebrate evolution.</title>
        <authorList>
            <person name="Simakov O."/>
            <person name="Marletaz F."/>
            <person name="Yue J.X."/>
            <person name="O'Connell B."/>
            <person name="Jenkins J."/>
            <person name="Brandt A."/>
            <person name="Calef R."/>
            <person name="Tung C.H."/>
            <person name="Huang T.K."/>
            <person name="Schmutz J."/>
            <person name="Satoh N."/>
            <person name="Yu J.K."/>
            <person name="Putnam N.H."/>
            <person name="Green R.E."/>
            <person name="Rokhsar D.S."/>
        </authorList>
    </citation>
    <scope>NUCLEOTIDE SEQUENCE [LARGE SCALE GENOMIC DNA]</scope>
    <source>
        <strain evidence="8">S238N-H82</strain>
    </source>
</reference>
<evidence type="ECO:0000313" key="7">
    <source>
        <dbReference type="EMBL" id="EEN52203.1"/>
    </source>
</evidence>
<keyword evidence="8" id="KW-1185">Reference proteome</keyword>
<keyword evidence="3" id="KW-0862">Zinc</keyword>
<feature type="region of interest" description="Disordered" evidence="5">
    <location>
        <begin position="521"/>
        <end position="688"/>
    </location>
</feature>
<evidence type="ECO:0000256" key="3">
    <source>
        <dbReference type="ARBA" id="ARBA00022833"/>
    </source>
</evidence>
<proteinExistence type="predicted"/>
<dbReference type="InterPro" id="IPR018957">
    <property type="entry name" value="Znf_C3HC4_RING-type"/>
</dbReference>
<feature type="compositionally biased region" description="Basic and acidic residues" evidence="5">
    <location>
        <begin position="95"/>
        <end position="109"/>
    </location>
</feature>
<dbReference type="AlphaFoldDB" id="C3Z5U0"/>
<reference evidence="7" key="1">
    <citation type="journal article" date="2008" name="Nature">
        <title>The amphioxus genome and the evolution of the chordate karyotype.</title>
        <authorList>
            <consortium name="US DOE Joint Genome Institute (JGI-PGF)"/>
            <person name="Putnam N.H."/>
            <person name="Butts T."/>
            <person name="Ferrier D.E.K."/>
            <person name="Furlong R.F."/>
            <person name="Hellsten U."/>
            <person name="Kawashima T."/>
            <person name="Robinson-Rechavi M."/>
            <person name="Shoguchi E."/>
            <person name="Terry A."/>
            <person name="Yu J.-K."/>
            <person name="Benito-Gutierrez E.L."/>
            <person name="Dubchak I."/>
            <person name="Garcia-Fernandez J."/>
            <person name="Gibson-Brown J.J."/>
            <person name="Grigoriev I.V."/>
            <person name="Horton A.C."/>
            <person name="de Jong P.J."/>
            <person name="Jurka J."/>
            <person name="Kapitonov V.V."/>
            <person name="Kohara Y."/>
            <person name="Kuroki Y."/>
            <person name="Lindquist E."/>
            <person name="Lucas S."/>
            <person name="Osoegawa K."/>
            <person name="Pennacchio L.A."/>
            <person name="Salamov A.A."/>
            <person name="Satou Y."/>
            <person name="Sauka-Spengler T."/>
            <person name="Schmutz J."/>
            <person name="Shin-I T."/>
            <person name="Toyoda A."/>
            <person name="Bronner-Fraser M."/>
            <person name="Fujiyama A."/>
            <person name="Holland L.Z."/>
            <person name="Holland P.W.H."/>
            <person name="Satoh N."/>
            <person name="Rokhsar D.S."/>
        </authorList>
    </citation>
    <scope>NUCLEOTIDE SEQUENCE [LARGE SCALE GENOMIC DNA]</scope>
    <source>
        <strain evidence="7">S238N-H82</strain>
        <tissue evidence="7">Testes</tissue>
    </source>
</reference>
<feature type="region of interest" description="Disordered" evidence="5">
    <location>
        <begin position="95"/>
        <end position="134"/>
    </location>
</feature>
<protein>
    <submittedName>
        <fullName evidence="9">Uncharacterized protein LOC118412344</fullName>
    </submittedName>
</protein>
<feature type="region of interest" description="Disordered" evidence="5">
    <location>
        <begin position="1"/>
        <end position="53"/>
    </location>
</feature>
<dbReference type="Pfam" id="PF00097">
    <property type="entry name" value="zf-C3HC4"/>
    <property type="match status" value="1"/>
</dbReference>
<evidence type="ECO:0000313" key="8">
    <source>
        <dbReference type="Proteomes" id="UP000001554"/>
    </source>
</evidence>
<feature type="compositionally biased region" description="Basic and acidic residues" evidence="5">
    <location>
        <begin position="31"/>
        <end position="52"/>
    </location>
</feature>
<dbReference type="PROSITE" id="PS50089">
    <property type="entry name" value="ZF_RING_2"/>
    <property type="match status" value="1"/>
</dbReference>
<feature type="compositionally biased region" description="Basic and acidic residues" evidence="5">
    <location>
        <begin position="649"/>
        <end position="660"/>
    </location>
</feature>
<dbReference type="InterPro" id="IPR001841">
    <property type="entry name" value="Znf_RING"/>
</dbReference>
<keyword evidence="1" id="KW-0479">Metal-binding</keyword>
<reference evidence="9" key="3">
    <citation type="submission" date="2025-04" db="UniProtKB">
        <authorList>
            <consortium name="RefSeq"/>
        </authorList>
    </citation>
    <scope>IDENTIFICATION</scope>
    <source>
        <strain evidence="9">S238N-H82</strain>
        <tissue evidence="9">Testes</tissue>
    </source>
</reference>
<dbReference type="InParanoid" id="C3Z5U0"/>
<dbReference type="EMBL" id="GG666583">
    <property type="protein sequence ID" value="EEN52203.1"/>
    <property type="molecule type" value="Genomic_DNA"/>
</dbReference>
<dbReference type="PROSITE" id="PS00518">
    <property type="entry name" value="ZF_RING_1"/>
    <property type="match status" value="1"/>
</dbReference>
<dbReference type="GeneID" id="118412344"/>
<feature type="compositionally biased region" description="Basic and acidic residues" evidence="5">
    <location>
        <begin position="591"/>
        <end position="638"/>
    </location>
</feature>
<feature type="compositionally biased region" description="Acidic residues" evidence="5">
    <location>
        <begin position="569"/>
        <end position="579"/>
    </location>
</feature>
<sequence>MEIPSPSTAPVVPHGDINEQSDLEESIEGTIAKEDCTEPPGERAPNDVEDKPPNLCSVELKQAGSGDCTDFAASVPVDDNQSLAESHVDEAFLSDEKEGLDNSVDRDRISTLPSDTNSEETLMVPNPEQESASTENLVIAEDLAEAKGTEESNEEKLGNVSEPCATPQYDMGGACAAPPRTRTSTKDDARTVVDFEDEMELWLWINDIIDECEEDVSEEQDYTQQMTELFCEMYAAAEQDGDQHKDVAPLETGKKRSVDDILHEKLKINRQEFNREWLRRVTIRAYGQHLPRGVGPSKLGHYFFEVLPELFSRIAWFDASYTQIEMNNPGDFNTISLFIVPGVEFWGHIPLPYPLETRLSLGQQKCRLEELALWTEYNRKGFAKTFFSVADKYKLPKFWKAQVANFDKVVLVVRERIAEMKKVKKKDLKKLAPQKTFQQVFEAAYESLSKACEKLLCPKCNRQFREAVAFEACGHELCTGCVADCLRSQAPCPVCHTTLKGTRFLPVWRFQWYDEGIKLGEGQNQETPGGYPESDCPTRTMGLVKTGGAKVVDGSQNDAEGRHKKDTEVGDDTWEDAEGQQEVGTEIVKGSPKDSDGGHEADAKVVDDSPKDSENQHSTEDSENQHSTKDSENQHDEGAEIVDDSLEVPEGRLEDDRTEIPEQDIGDSFQSLSVDDDGIEALPTAKCG</sequence>
<evidence type="ECO:0000313" key="9">
    <source>
        <dbReference type="RefSeq" id="XP_035671035.1"/>
    </source>
</evidence>
<dbReference type="GO" id="GO:0008270">
    <property type="term" value="F:zinc ion binding"/>
    <property type="evidence" value="ECO:0007669"/>
    <property type="project" value="UniProtKB-KW"/>
</dbReference>
<feature type="compositionally biased region" description="Polar residues" evidence="5">
    <location>
        <begin position="111"/>
        <end position="120"/>
    </location>
</feature>
<keyword evidence="2 4" id="KW-0863">Zinc-finger</keyword>